<keyword evidence="3" id="KW-1185">Reference proteome</keyword>
<name>A0A9X1L3M2_9FLAO</name>
<evidence type="ECO:0000313" key="3">
    <source>
        <dbReference type="Proteomes" id="UP001139286"/>
    </source>
</evidence>
<gene>
    <name evidence="2" type="ORF">LG651_03520</name>
</gene>
<dbReference type="InterPro" id="IPR029044">
    <property type="entry name" value="Nucleotide-diphossugar_trans"/>
</dbReference>
<dbReference type="PANTHER" id="PTHR22916">
    <property type="entry name" value="GLYCOSYLTRANSFERASE"/>
    <property type="match status" value="1"/>
</dbReference>
<dbReference type="SUPFAM" id="SSF53448">
    <property type="entry name" value="Nucleotide-diphospho-sugar transferases"/>
    <property type="match status" value="1"/>
</dbReference>
<dbReference type="Proteomes" id="UP001139286">
    <property type="component" value="Unassembled WGS sequence"/>
</dbReference>
<reference evidence="2" key="1">
    <citation type="submission" date="2021-10" db="EMBL/GenBank/DDBJ databases">
        <title>Tamlana sargassums sp. nov., and Tamlana laminarinivorans sp. nov., two new bacteria isolated from the brown alga.</title>
        <authorList>
            <person name="Li J."/>
        </authorList>
    </citation>
    <scope>NUCLEOTIDE SEQUENCE</scope>
    <source>
        <strain evidence="2">62-3</strain>
    </source>
</reference>
<dbReference type="Gene3D" id="3.90.550.10">
    <property type="entry name" value="Spore Coat Polysaccharide Biosynthesis Protein SpsA, Chain A"/>
    <property type="match status" value="1"/>
</dbReference>
<protein>
    <submittedName>
        <fullName evidence="2">Glycosyltransferase</fullName>
    </submittedName>
</protein>
<dbReference type="CDD" id="cd06433">
    <property type="entry name" value="GT_2_WfgS_like"/>
    <property type="match status" value="1"/>
</dbReference>
<dbReference type="GO" id="GO:0016758">
    <property type="term" value="F:hexosyltransferase activity"/>
    <property type="evidence" value="ECO:0007669"/>
    <property type="project" value="UniProtKB-ARBA"/>
</dbReference>
<feature type="domain" description="Glycosyltransferase 2-like" evidence="1">
    <location>
        <begin position="9"/>
        <end position="101"/>
    </location>
</feature>
<dbReference type="RefSeq" id="WP_226694765.1">
    <property type="nucleotide sequence ID" value="NZ_JAJAPX010000001.1"/>
</dbReference>
<comment type="caution">
    <text evidence="2">The sequence shown here is derived from an EMBL/GenBank/DDBJ whole genome shotgun (WGS) entry which is preliminary data.</text>
</comment>
<accession>A0A9X1L3M2</accession>
<dbReference type="EMBL" id="JAJAPX010000001">
    <property type="protein sequence ID" value="MCB4807307.1"/>
    <property type="molecule type" value="Genomic_DNA"/>
</dbReference>
<dbReference type="InterPro" id="IPR001173">
    <property type="entry name" value="Glyco_trans_2-like"/>
</dbReference>
<dbReference type="Pfam" id="PF00535">
    <property type="entry name" value="Glycos_transf_2"/>
    <property type="match status" value="1"/>
</dbReference>
<evidence type="ECO:0000259" key="1">
    <source>
        <dbReference type="Pfam" id="PF00535"/>
    </source>
</evidence>
<dbReference type="AlphaFoldDB" id="A0A9X1L3M2"/>
<evidence type="ECO:0000313" key="2">
    <source>
        <dbReference type="EMBL" id="MCB4807307.1"/>
    </source>
</evidence>
<sequence>MILNQPLFSIITVVYNGEKEIEKTIKSVIEQNFKNFEFIIIDGGSKDQTLSIINKFENHIDYISSEKDNGIFDAMNKGIKVSRGTWINFMNAGDTFSSEQVLSKVSLQPNDLNLVYGDKIYLNKIVKAHSINFLKYGIIMACHQAMFFNKSLLKEQLVYNLKYGIYGDYELVNKIYLLAPEKINYLNYPICKYLGGGVSSFVTWQKRKEKFNILFKYYGFMGVFRGIKLAVKEKLSKKYNLKGEN</sequence>
<organism evidence="2 3">
    <name type="scientific">Neotamlana sargassicola</name>
    <dbReference type="NCBI Taxonomy" id="2883125"/>
    <lineage>
        <taxon>Bacteria</taxon>
        <taxon>Pseudomonadati</taxon>
        <taxon>Bacteroidota</taxon>
        <taxon>Flavobacteriia</taxon>
        <taxon>Flavobacteriales</taxon>
        <taxon>Flavobacteriaceae</taxon>
        <taxon>Neotamlana</taxon>
    </lineage>
</organism>
<dbReference type="PANTHER" id="PTHR22916:SF67">
    <property type="entry name" value="COLANIC ACID BIOSYNTHESIS GLYCOSYL TRANSFERASE WCAE-RELATED"/>
    <property type="match status" value="1"/>
</dbReference>
<proteinExistence type="predicted"/>